<evidence type="ECO:0000313" key="7">
    <source>
        <dbReference type="EMBL" id="MBA4651076.1"/>
    </source>
</evidence>
<dbReference type="GO" id="GO:0005739">
    <property type="term" value="C:mitochondrion"/>
    <property type="evidence" value="ECO:0007669"/>
    <property type="project" value="TreeGrafter"/>
</dbReference>
<dbReference type="PANTHER" id="PTHR20982">
    <property type="entry name" value="RIBOSOME RECYCLING FACTOR"/>
    <property type="match status" value="1"/>
</dbReference>
<evidence type="ECO:0000256" key="2">
    <source>
        <dbReference type="ARBA" id="ARBA00005912"/>
    </source>
</evidence>
<comment type="similarity">
    <text evidence="2">Belongs to the RRF family.</text>
</comment>
<dbReference type="InterPro" id="IPR036191">
    <property type="entry name" value="RRF_sf"/>
</dbReference>
<dbReference type="AlphaFoldDB" id="A0A7C8ZU29"/>
<keyword evidence="4" id="KW-0648">Protein biosynthesis</keyword>
<sequence>MLLLRRLLAHHRSALCPLLRGAVSLPHVCSPHNPHAAPWPPSAHSFPSSDFIKDSRRSFAKGRKSRDDDDASTARVEDIGPVVKSTAVSQMEAAIDALSRELVKLRTGRASPGMLDHIIVETSGVKMALNHLALVTVIDSKTLSITAYDPQTLKELEKAIVSSPLGLNPKSDGQRLIAVIPPLTKEHIQAMCKVVAKSSEDVKQSIRRARQKALDAIKKAGYPKDGAKRLEKEIDELTKKYVKSAEDMCKSKEKEISEG</sequence>
<dbReference type="Gene3D" id="1.10.132.20">
    <property type="entry name" value="Ribosome-recycling factor"/>
    <property type="match status" value="1"/>
</dbReference>
<reference evidence="7" key="1">
    <citation type="journal article" date="2013" name="J. Plant Res.">
        <title>Effect of fungi and light on seed germination of three Opuntia species from semiarid lands of central Mexico.</title>
        <authorList>
            <person name="Delgado-Sanchez P."/>
            <person name="Jimenez-Bremont J.F."/>
            <person name="Guerrero-Gonzalez Mde L."/>
            <person name="Flores J."/>
        </authorList>
    </citation>
    <scope>NUCLEOTIDE SEQUENCE</scope>
    <source>
        <tissue evidence="7">Cladode</tissue>
    </source>
</reference>
<evidence type="ECO:0000259" key="6">
    <source>
        <dbReference type="Pfam" id="PF01765"/>
    </source>
</evidence>
<evidence type="ECO:0000256" key="4">
    <source>
        <dbReference type="ARBA" id="ARBA00022917"/>
    </source>
</evidence>
<dbReference type="GO" id="GO:0043023">
    <property type="term" value="F:ribosomal large subunit binding"/>
    <property type="evidence" value="ECO:0007669"/>
    <property type="project" value="TreeGrafter"/>
</dbReference>
<dbReference type="InterPro" id="IPR002661">
    <property type="entry name" value="Ribosome_recyc_fac"/>
</dbReference>
<dbReference type="InterPro" id="IPR023584">
    <property type="entry name" value="Ribosome_recyc_fac_dom"/>
</dbReference>
<reference evidence="7" key="2">
    <citation type="submission" date="2020-07" db="EMBL/GenBank/DDBJ databases">
        <authorList>
            <person name="Vera ALvarez R."/>
            <person name="Arias-Moreno D.M."/>
            <person name="Jimenez-Jacinto V."/>
            <person name="Jimenez-Bremont J.F."/>
            <person name="Swaminathan K."/>
            <person name="Moose S.P."/>
            <person name="Guerrero-Gonzalez M.L."/>
            <person name="Marino-Ramirez L."/>
            <person name="Landsman D."/>
            <person name="Rodriguez-Kessler M."/>
            <person name="Delgado-Sanchez P."/>
        </authorList>
    </citation>
    <scope>NUCLEOTIDE SEQUENCE</scope>
    <source>
        <tissue evidence="7">Cladode</tissue>
    </source>
</reference>
<dbReference type="PANTHER" id="PTHR20982:SF3">
    <property type="entry name" value="MITOCHONDRIAL RIBOSOME RECYCLING FACTOR PSEUDO 1"/>
    <property type="match status" value="1"/>
</dbReference>
<feature type="domain" description="Ribosome recycling factor" evidence="6">
    <location>
        <begin position="99"/>
        <end position="256"/>
    </location>
</feature>
<dbReference type="EMBL" id="GISG01168045">
    <property type="protein sequence ID" value="MBA4651076.1"/>
    <property type="molecule type" value="Transcribed_RNA"/>
</dbReference>
<dbReference type="FunFam" id="3.30.1360.40:FF:000001">
    <property type="entry name" value="Ribosome-recycling factor"/>
    <property type="match status" value="1"/>
</dbReference>
<dbReference type="GO" id="GO:0006412">
    <property type="term" value="P:translation"/>
    <property type="evidence" value="ECO:0007669"/>
    <property type="project" value="UniProtKB-KW"/>
</dbReference>
<comment type="function">
    <text evidence="1">Responsible for the release of ribosomes from messenger RNA at the termination of chloroplastic protein biosynthesis.</text>
</comment>
<dbReference type="Pfam" id="PF01765">
    <property type="entry name" value="RRF"/>
    <property type="match status" value="1"/>
</dbReference>
<name>A0A7C8ZU29_OPUST</name>
<organism evidence="7">
    <name type="scientific">Opuntia streptacantha</name>
    <name type="common">Prickly pear cactus</name>
    <name type="synonym">Opuntia cardona</name>
    <dbReference type="NCBI Taxonomy" id="393608"/>
    <lineage>
        <taxon>Eukaryota</taxon>
        <taxon>Viridiplantae</taxon>
        <taxon>Streptophyta</taxon>
        <taxon>Embryophyta</taxon>
        <taxon>Tracheophyta</taxon>
        <taxon>Spermatophyta</taxon>
        <taxon>Magnoliopsida</taxon>
        <taxon>eudicotyledons</taxon>
        <taxon>Gunneridae</taxon>
        <taxon>Pentapetalae</taxon>
        <taxon>Caryophyllales</taxon>
        <taxon>Cactineae</taxon>
        <taxon>Cactaceae</taxon>
        <taxon>Opuntioideae</taxon>
        <taxon>Opuntia</taxon>
    </lineage>
</organism>
<protein>
    <recommendedName>
        <fullName evidence="3">Ribosome-recycling factor, chloroplastic</fullName>
    </recommendedName>
    <alternativeName>
        <fullName evidence="5">Ribosome-releasing factor, chloroplastic</fullName>
    </alternativeName>
</protein>
<evidence type="ECO:0000256" key="5">
    <source>
        <dbReference type="ARBA" id="ARBA00032397"/>
    </source>
</evidence>
<evidence type="ECO:0000256" key="3">
    <source>
        <dbReference type="ARBA" id="ARBA00014063"/>
    </source>
</evidence>
<accession>A0A7C8ZU29</accession>
<evidence type="ECO:0000256" key="1">
    <source>
        <dbReference type="ARBA" id="ARBA00002952"/>
    </source>
</evidence>
<proteinExistence type="inferred from homology"/>
<dbReference type="Gene3D" id="3.30.1360.40">
    <property type="match status" value="1"/>
</dbReference>
<dbReference type="SUPFAM" id="SSF55194">
    <property type="entry name" value="Ribosome recycling factor, RRF"/>
    <property type="match status" value="1"/>
</dbReference>